<reference evidence="1 2" key="1">
    <citation type="submission" date="2013-01" db="EMBL/GenBank/DDBJ databases">
        <authorList>
            <person name="Harkins D.M."/>
            <person name="Durkin A.S."/>
            <person name="Brinkac L.M."/>
            <person name="Haft D.H."/>
            <person name="Selengut J.D."/>
            <person name="Sanka R."/>
            <person name="DePew J."/>
            <person name="Purushe J."/>
            <person name="Picardeau M."/>
            <person name="Werts C."/>
            <person name="Goarant C."/>
            <person name="Vinetz J.M."/>
            <person name="Sutton G.G."/>
            <person name="Nierman W.C."/>
            <person name="Fouts D.E."/>
        </authorList>
    </citation>
    <scope>NUCLEOTIDE SEQUENCE [LARGE SCALE GENOMIC DNA]</scope>
    <source>
        <strain evidence="1 2">200701872</strain>
    </source>
</reference>
<dbReference type="Proteomes" id="UP000012117">
    <property type="component" value="Unassembled WGS sequence"/>
</dbReference>
<name>M6ZZ05_LEPIR</name>
<evidence type="ECO:0000313" key="1">
    <source>
        <dbReference type="EMBL" id="EMP09512.1"/>
    </source>
</evidence>
<protein>
    <submittedName>
        <fullName evidence="1">Uncharacterized protein</fullName>
    </submittedName>
</protein>
<gene>
    <name evidence="1" type="ORF">LEP1GSC124_1592</name>
</gene>
<dbReference type="EMBL" id="AKWN02000021">
    <property type="protein sequence ID" value="EMP09512.1"/>
    <property type="molecule type" value="Genomic_DNA"/>
</dbReference>
<sequence>MSKKIEVEIVGVAGDETLYIQFFKDGTPIPSELYRLQYPGNSYVEKMSERMIEQKGDETKIKLSLRTREFFSKCAFPLSEGNTELERDLIEQFGANARKKIDVDKIHPALFPIWQRVIARFLDGDLFADVFELTTRSDAGGASGGGEPQG</sequence>
<organism evidence="1 2">
    <name type="scientific">Leptospira interrogans serovar Pyrogenes str. 200701872</name>
    <dbReference type="NCBI Taxonomy" id="1193029"/>
    <lineage>
        <taxon>Bacteria</taxon>
        <taxon>Pseudomonadati</taxon>
        <taxon>Spirochaetota</taxon>
        <taxon>Spirochaetia</taxon>
        <taxon>Leptospirales</taxon>
        <taxon>Leptospiraceae</taxon>
        <taxon>Leptospira</taxon>
    </lineage>
</organism>
<dbReference type="AlphaFoldDB" id="M6ZZ05"/>
<evidence type="ECO:0000313" key="2">
    <source>
        <dbReference type="Proteomes" id="UP000012117"/>
    </source>
</evidence>
<dbReference type="BioCyc" id="LINT1193029:G11R4-1133-MONOMER"/>
<proteinExistence type="predicted"/>
<comment type="caution">
    <text evidence="1">The sequence shown here is derived from an EMBL/GenBank/DDBJ whole genome shotgun (WGS) entry which is preliminary data.</text>
</comment>
<accession>M6ZZ05</accession>